<dbReference type="InterPro" id="IPR044668">
    <property type="entry name" value="PuuD-like"/>
</dbReference>
<dbReference type="EMBL" id="JBDZYD010000001">
    <property type="protein sequence ID" value="MEQ0558258.1"/>
    <property type="molecule type" value="Genomic_DNA"/>
</dbReference>
<dbReference type="SUPFAM" id="SSF52317">
    <property type="entry name" value="Class I glutamine amidotransferase-like"/>
    <property type="match status" value="1"/>
</dbReference>
<comment type="caution">
    <text evidence="1">The sequence shown here is derived from an EMBL/GenBank/DDBJ whole genome shotgun (WGS) entry which is preliminary data.</text>
</comment>
<dbReference type="Pfam" id="PF07722">
    <property type="entry name" value="Peptidase_C26"/>
    <property type="match status" value="1"/>
</dbReference>
<dbReference type="PANTHER" id="PTHR43235">
    <property type="entry name" value="GLUTAMINE AMIDOTRANSFERASE PB2B2.05-RELATED"/>
    <property type="match status" value="1"/>
</dbReference>
<accession>A0ABV0L7L0</accession>
<organism evidence="1 2">
    <name type="scientific">Amycolatopsis melonis</name>
    <dbReference type="NCBI Taxonomy" id="3156488"/>
    <lineage>
        <taxon>Bacteria</taxon>
        <taxon>Bacillati</taxon>
        <taxon>Actinomycetota</taxon>
        <taxon>Actinomycetes</taxon>
        <taxon>Pseudonocardiales</taxon>
        <taxon>Pseudonocardiaceae</taxon>
        <taxon>Amycolatopsis</taxon>
    </lineage>
</organism>
<dbReference type="CDD" id="cd01745">
    <property type="entry name" value="GATase1_2"/>
    <property type="match status" value="1"/>
</dbReference>
<dbReference type="Proteomes" id="UP001440984">
    <property type="component" value="Unassembled WGS sequence"/>
</dbReference>
<name>A0ABV0L7L0_9PSEU</name>
<keyword evidence="2" id="KW-1185">Reference proteome</keyword>
<evidence type="ECO:0000313" key="1">
    <source>
        <dbReference type="EMBL" id="MEQ0558258.1"/>
    </source>
</evidence>
<dbReference type="PROSITE" id="PS51273">
    <property type="entry name" value="GATASE_TYPE_1"/>
    <property type="match status" value="1"/>
</dbReference>
<dbReference type="GO" id="GO:0016787">
    <property type="term" value="F:hydrolase activity"/>
    <property type="evidence" value="ECO:0007669"/>
    <property type="project" value="UniProtKB-KW"/>
</dbReference>
<gene>
    <name evidence="1" type="ORF">ABJI51_04180</name>
</gene>
<proteinExistence type="predicted"/>
<dbReference type="InterPro" id="IPR029062">
    <property type="entry name" value="Class_I_gatase-like"/>
</dbReference>
<reference evidence="1 2" key="1">
    <citation type="submission" date="2024-05" db="EMBL/GenBank/DDBJ databases">
        <authorList>
            <person name="Zhao H."/>
            <person name="Xu Y."/>
            <person name="Lin S."/>
            <person name="Spain J.C."/>
            <person name="Zhou N.-Y."/>
        </authorList>
    </citation>
    <scope>NUCLEOTIDE SEQUENCE [LARGE SCALE GENOMIC DNA]</scope>
    <source>
        <strain evidence="1 2">NEAU-NG30</strain>
    </source>
</reference>
<dbReference type="Gene3D" id="3.40.50.880">
    <property type="match status" value="1"/>
</dbReference>
<dbReference type="InterPro" id="IPR011697">
    <property type="entry name" value="Peptidase_C26"/>
</dbReference>
<sequence length="239" mass="25803">MSTPKRPLIAIPARFAATTSALRYAAEVNARALVEAVWRAGGEPVSIHPADPATADVAERLARFDGLLLPGGGDLAPHRYGAAETHDSVYDVDDLQDVFDLEVARRALDSGMPTLAICRGLQVVNVALGGSLEQDMGGADHRHVVHPVAIQRGTLLERATCAEKAEVSCYHHQRVDRIGPGLEPTARAADGTVEGLELPGRPAWFTAVQWHPEDTAHQDPAQQRLFNALVESARDTHRR</sequence>
<protein>
    <submittedName>
        <fullName evidence="1">Gamma-glutamyl-gamma-aminobutyrate hydrolase family protein</fullName>
    </submittedName>
</protein>
<keyword evidence="1" id="KW-0378">Hydrolase</keyword>
<dbReference type="PANTHER" id="PTHR43235:SF1">
    <property type="entry name" value="GLUTAMINE AMIDOTRANSFERASE PB2B2.05-RELATED"/>
    <property type="match status" value="1"/>
</dbReference>
<evidence type="ECO:0000313" key="2">
    <source>
        <dbReference type="Proteomes" id="UP001440984"/>
    </source>
</evidence>
<dbReference type="RefSeq" id="WP_348947578.1">
    <property type="nucleotide sequence ID" value="NZ_JBDZYD010000001.1"/>
</dbReference>